<feature type="region of interest" description="Disordered" evidence="5">
    <location>
        <begin position="168"/>
        <end position="209"/>
    </location>
</feature>
<sequence length="1083" mass="113508">MQESADSQLIPVRLARQRLRQKADVVRRLLDATESAGCCQTNIDAFFARLSGQLAQLTRNCSVENKLSRESDAELKSVVARLMRCLELRWTPVPDSYRTAAFVPVAGGGYSLVHFGSKVDQNPVQSPRQSAKTAADAVLSSSDSASNSNSSTLASSVANSGCLSESASGRSTAGSVAESGRSTAGSVAESGRSNAGSVAESGRSNAGSVAESGRSNAALFGAITQSKSVRLLSPLISATRLGDTYYCLEVSGSRGIEQVRLVAYSLSSDENCSAIRSIGKVKFSDKKVTWPVRVAACRVSNRLILLDAGHKRVAWAKTSGQVTAVAGILADLVDVVSTGQHLIVCSERNQFYTAPVDKGSGLNRCTFKSNAPVQPKRLFWCRQYRLLLVIDQLADSSSEYSIRAYKINANSATSTAEFRPAQRPCVSLQSATLPALLVRADGELVVARYWLGRLVVSWLPPGATSLDDYSVRHVQLAQCLPADVTSTSDDDNCQTVAVWDKLGSVLFIDRPAEPANLANQSATADVATVAVSTARKQKSSAGPSIETFSASSITASMAAAPKVSSLSVKASEMASAQSNVNEETNNTGYTANLKNCSLSSQENALPDKAQQKRDITQTCNVCNASFIDPRRMPCGHVFCAPCLVALQDSRTRDLACPNCGFRSADGIEPLLLPAASSIRSVSTVISGAALRLSSLFIPLTESFSAAGGTGDTVKANISARIEAKTANDEAKQLVASEPPYRAVLANRSNSLASSADNSAVSASTSASSSANSWRFRTANAGTPLSIACHNDRLYVVEQEDSDFKKIGRLGCYDIRGQQQPLPPSLTALTGIGAVRSAVIGGRGALFVLARTGESSTSVRAFQLPSGCLLWTLEGSEVATGATDVAASDAGLVCVACPDTDCLLLAASQPGLVPAVWQRQSGESLSVSRPASLAWCQSHSLLAVASAALAGSQPSAVVLCGLARTPLAPLSFSPIRRLNFNSLPFATSSALVLTGLMVYSRDRLILPAAVCLGDNGIREVCRLLLINLANSGLGVVTVAKDVDSAIGSVTRPTALCTFRNGQGAVFGDAVNGSVVVVEQIAELS</sequence>
<dbReference type="InterPro" id="IPR001841">
    <property type="entry name" value="Znf_RING"/>
</dbReference>
<dbReference type="OrthoDB" id="6270329at2759"/>
<dbReference type="PROSITE" id="PS00518">
    <property type="entry name" value="ZF_RING_1"/>
    <property type="match status" value="1"/>
</dbReference>
<comment type="caution">
    <text evidence="7">The sequence shown here is derived from an EMBL/GenBank/DDBJ whole genome shotgun (WGS) entry which is preliminary data.</text>
</comment>
<name>A0A267EM25_9PLAT</name>
<dbReference type="SUPFAM" id="SSF63829">
    <property type="entry name" value="Calcium-dependent phosphotriesterase"/>
    <property type="match status" value="1"/>
</dbReference>
<evidence type="ECO:0000256" key="5">
    <source>
        <dbReference type="SAM" id="MobiDB-lite"/>
    </source>
</evidence>
<dbReference type="EMBL" id="NIVC01001995">
    <property type="protein sequence ID" value="PAA61812.1"/>
    <property type="molecule type" value="Genomic_DNA"/>
</dbReference>
<reference evidence="7 8" key="1">
    <citation type="submission" date="2017-06" db="EMBL/GenBank/DDBJ databases">
        <title>A platform for efficient transgenesis in Macrostomum lignano, a flatworm model organism for stem cell research.</title>
        <authorList>
            <person name="Berezikov E."/>
        </authorList>
    </citation>
    <scope>NUCLEOTIDE SEQUENCE [LARGE SCALE GENOMIC DNA]</scope>
    <source>
        <strain evidence="7">DV1</strain>
        <tissue evidence="7">Whole organism</tissue>
    </source>
</reference>
<dbReference type="Gene3D" id="3.30.40.10">
    <property type="entry name" value="Zinc/RING finger domain, C3HC4 (zinc finger)"/>
    <property type="match status" value="1"/>
</dbReference>
<keyword evidence="1" id="KW-0479">Metal-binding</keyword>
<evidence type="ECO:0000256" key="3">
    <source>
        <dbReference type="ARBA" id="ARBA00022833"/>
    </source>
</evidence>
<dbReference type="SUPFAM" id="SSF57850">
    <property type="entry name" value="RING/U-box"/>
    <property type="match status" value="1"/>
</dbReference>
<feature type="compositionally biased region" description="Low complexity" evidence="5">
    <location>
        <begin position="133"/>
        <end position="151"/>
    </location>
</feature>
<dbReference type="STRING" id="282301.A0A267EM25"/>
<gene>
    <name evidence="7" type="ORF">BOX15_Mlig007912g2</name>
</gene>
<evidence type="ECO:0000256" key="1">
    <source>
        <dbReference type="ARBA" id="ARBA00022723"/>
    </source>
</evidence>
<dbReference type="Proteomes" id="UP000215902">
    <property type="component" value="Unassembled WGS sequence"/>
</dbReference>
<feature type="compositionally biased region" description="Polar residues" evidence="5">
    <location>
        <begin position="121"/>
        <end position="132"/>
    </location>
</feature>
<evidence type="ECO:0000256" key="2">
    <source>
        <dbReference type="ARBA" id="ARBA00022771"/>
    </source>
</evidence>
<dbReference type="InterPro" id="IPR027370">
    <property type="entry name" value="Znf-RING_euk"/>
</dbReference>
<keyword evidence="8" id="KW-1185">Reference proteome</keyword>
<dbReference type="PROSITE" id="PS50089">
    <property type="entry name" value="ZF_RING_2"/>
    <property type="match status" value="1"/>
</dbReference>
<dbReference type="InterPro" id="IPR017907">
    <property type="entry name" value="Znf_RING_CS"/>
</dbReference>
<dbReference type="GO" id="GO:0008270">
    <property type="term" value="F:zinc ion binding"/>
    <property type="evidence" value="ECO:0007669"/>
    <property type="project" value="UniProtKB-KW"/>
</dbReference>
<organism evidence="7 8">
    <name type="scientific">Macrostomum lignano</name>
    <dbReference type="NCBI Taxonomy" id="282301"/>
    <lineage>
        <taxon>Eukaryota</taxon>
        <taxon>Metazoa</taxon>
        <taxon>Spiralia</taxon>
        <taxon>Lophotrochozoa</taxon>
        <taxon>Platyhelminthes</taxon>
        <taxon>Rhabditophora</taxon>
        <taxon>Macrostomorpha</taxon>
        <taxon>Macrostomida</taxon>
        <taxon>Macrostomidae</taxon>
        <taxon>Macrostomum</taxon>
    </lineage>
</organism>
<keyword evidence="3" id="KW-0862">Zinc</keyword>
<dbReference type="InterPro" id="IPR013083">
    <property type="entry name" value="Znf_RING/FYVE/PHD"/>
</dbReference>
<dbReference type="AlphaFoldDB" id="A0A267EM25"/>
<feature type="compositionally biased region" description="Polar residues" evidence="5">
    <location>
        <begin position="168"/>
        <end position="207"/>
    </location>
</feature>
<feature type="region of interest" description="Disordered" evidence="5">
    <location>
        <begin position="121"/>
        <end position="151"/>
    </location>
</feature>
<evidence type="ECO:0000313" key="8">
    <source>
        <dbReference type="Proteomes" id="UP000215902"/>
    </source>
</evidence>
<proteinExistence type="predicted"/>
<keyword evidence="2 4" id="KW-0863">Zinc-finger</keyword>
<evidence type="ECO:0000313" key="7">
    <source>
        <dbReference type="EMBL" id="PAA61812.1"/>
    </source>
</evidence>
<accession>A0A267EM25</accession>
<feature type="domain" description="RING-type" evidence="6">
    <location>
        <begin position="619"/>
        <end position="659"/>
    </location>
</feature>
<evidence type="ECO:0000259" key="6">
    <source>
        <dbReference type="PROSITE" id="PS50089"/>
    </source>
</evidence>
<dbReference type="SMART" id="SM00184">
    <property type="entry name" value="RING"/>
    <property type="match status" value="1"/>
</dbReference>
<evidence type="ECO:0000256" key="4">
    <source>
        <dbReference type="PROSITE-ProRule" id="PRU00175"/>
    </source>
</evidence>
<protein>
    <recommendedName>
        <fullName evidence="6">RING-type domain-containing protein</fullName>
    </recommendedName>
</protein>
<dbReference type="Pfam" id="PF13445">
    <property type="entry name" value="zf-RING_UBOX"/>
    <property type="match status" value="1"/>
</dbReference>